<dbReference type="Pfam" id="PF17755">
    <property type="entry name" value="UvrA_DNA-bind"/>
    <property type="match status" value="1"/>
</dbReference>
<dbReference type="Gene3D" id="3.40.50.300">
    <property type="entry name" value="P-loop containing nucleotide triphosphate hydrolases"/>
    <property type="match status" value="3"/>
</dbReference>
<dbReference type="PANTHER" id="PTHR43152:SF3">
    <property type="entry name" value="UVRABC SYSTEM PROTEIN A"/>
    <property type="match status" value="1"/>
</dbReference>
<evidence type="ECO:0000256" key="8">
    <source>
        <dbReference type="ARBA" id="ARBA00022771"/>
    </source>
</evidence>
<keyword evidence="18" id="KW-0378">Hydrolase</keyword>
<dbReference type="SMART" id="SM00382">
    <property type="entry name" value="AAA"/>
    <property type="match status" value="1"/>
</dbReference>
<keyword evidence="8" id="KW-0863">Zinc-finger</keyword>
<name>A0A953HUE0_9BACT</name>
<dbReference type="Proteomes" id="UP000753961">
    <property type="component" value="Unassembled WGS sequence"/>
</dbReference>
<dbReference type="Gene3D" id="1.20.1580.10">
    <property type="entry name" value="ABC transporter ATPase like domain"/>
    <property type="match status" value="3"/>
</dbReference>
<dbReference type="GO" id="GO:0016887">
    <property type="term" value="F:ATP hydrolysis activity"/>
    <property type="evidence" value="ECO:0007669"/>
    <property type="project" value="InterPro"/>
</dbReference>
<dbReference type="FunFam" id="1.20.1580.10:FF:000002">
    <property type="entry name" value="UvrABC system protein A"/>
    <property type="match status" value="1"/>
</dbReference>
<dbReference type="RefSeq" id="WP_222578165.1">
    <property type="nucleotide sequence ID" value="NZ_JAHVHU010000002.1"/>
</dbReference>
<dbReference type="InterPro" id="IPR041102">
    <property type="entry name" value="UvrA_inter"/>
</dbReference>
<organism evidence="18 19">
    <name type="scientific">Membranihabitans marinus</name>
    <dbReference type="NCBI Taxonomy" id="1227546"/>
    <lineage>
        <taxon>Bacteria</taxon>
        <taxon>Pseudomonadati</taxon>
        <taxon>Bacteroidota</taxon>
        <taxon>Saprospiria</taxon>
        <taxon>Saprospirales</taxon>
        <taxon>Saprospiraceae</taxon>
        <taxon>Membranihabitans</taxon>
    </lineage>
</organism>
<dbReference type="GO" id="GO:0006289">
    <property type="term" value="P:nucleotide-excision repair"/>
    <property type="evidence" value="ECO:0007669"/>
    <property type="project" value="InterPro"/>
</dbReference>
<comment type="subcellular location">
    <subcellularLocation>
        <location evidence="1">Cytoplasm</location>
    </subcellularLocation>
</comment>
<dbReference type="CDD" id="cd03271">
    <property type="entry name" value="ABC_UvrA_II"/>
    <property type="match status" value="1"/>
</dbReference>
<evidence type="ECO:0000256" key="11">
    <source>
        <dbReference type="ARBA" id="ARBA00022881"/>
    </source>
</evidence>
<dbReference type="NCBIfam" id="TIGR00630">
    <property type="entry name" value="uvra"/>
    <property type="match status" value="1"/>
</dbReference>
<dbReference type="InterPro" id="IPR017871">
    <property type="entry name" value="ABC_transporter-like_CS"/>
</dbReference>
<dbReference type="PROSITE" id="PS00211">
    <property type="entry name" value="ABC_TRANSPORTER_1"/>
    <property type="match status" value="1"/>
</dbReference>
<keyword evidence="12" id="KW-0238">DNA-binding</keyword>
<evidence type="ECO:0000256" key="13">
    <source>
        <dbReference type="ARBA" id="ARBA00023204"/>
    </source>
</evidence>
<comment type="caution">
    <text evidence="18">The sequence shown here is derived from an EMBL/GenBank/DDBJ whole genome shotgun (WGS) entry which is preliminary data.</text>
</comment>
<dbReference type="NCBIfam" id="NF001503">
    <property type="entry name" value="PRK00349.1"/>
    <property type="match status" value="1"/>
</dbReference>
<keyword evidence="19" id="KW-1185">Reference proteome</keyword>
<evidence type="ECO:0000256" key="10">
    <source>
        <dbReference type="ARBA" id="ARBA00022840"/>
    </source>
</evidence>
<dbReference type="GO" id="GO:0004518">
    <property type="term" value="F:nuclease activity"/>
    <property type="evidence" value="ECO:0007669"/>
    <property type="project" value="UniProtKB-KW"/>
</dbReference>
<keyword evidence="2" id="KW-0963">Cytoplasm</keyword>
<evidence type="ECO:0000256" key="16">
    <source>
        <dbReference type="ARBA" id="ARBA00042156"/>
    </source>
</evidence>
<sequence length="953" mass="107267">MKNKEESNLEEQEYISISGARENNLQDIDVRIPRNKFVVITGISGSGKSSLAFDTLFAEGQRRYMETFGIYARQFIGKMERPDVDQITGLSPVISIEQKTSGWNPRSTVGTITELYDLFRLLYARIGEAYSWKSGKKMQQFTEEEIIERLFNEFHEQNITILAPLVRGRKGHYRELFEQIRKQGFSKVRIDGKLTELTKGLRVERYKVHDIEVVIDRIKVLEDRRQRMEKSIATAFEMGEGLIFIEEMKEKKISRFSRDLMDVDSGISYEDPSPNSFSFNSPYGACPKCNGLGYVNEVDMKKVLPDPALSINKGAIPPIGERRENRTFDQLKALAKHFGFTLGTPVSEIPKKALDIILHGGGEQVEITARNLDLSENSILSEGIIKMLDRWFNDSTSERIRKWAGEFMSLQDCSACHGYRLKKESLHFKINDRHIGEIAHLDLDELDHWLEQLPEHLNEKQKNIGKEVLKEIKTRLRFLLDVGLTYLTLNRPAKSLSGGESQRTRLANQIGSQLSGITYIMDEPSIGLHQRDNQRLITALHSLIEADNTVLVVEHDEDIMLASDYLIDIGPGAGKLGGRIVSVGHPEEVISDPQSITGQYLKGTMEIAVPGERRPGNGKTLTVTGARGHNLKNITVDIPLQTLTCITGVSGSGKSTLINETIYPALRKHFHNSLKDPLEHDAIHGIENLDKVIDIDQSPIGRTPRSNPATYTNVFTDIRKLYAEVPEAKIRGYKIGRFSFNVKGGRCEDCGGAGMKEIEMNFIPNVYIECPTCFGKRFNRETLEILYKGKNISDILKMTVDEAVEFFEPVPKIYRKLKTIQDVGLGYITLGQSATTLSGGEAQRVKLAEELAKRDTGNTLYILDEPTTGLHFQDIERLLQVVQKLIDKGNTFIIIEHNMDVIKTADHIIDIGPEGGKHGGQVIAQGTPEEVAQVKESFTAKFLRKYVSEDVLS</sequence>
<gene>
    <name evidence="18" type="primary">uvrA</name>
    <name evidence="18" type="ORF">KUV50_00745</name>
</gene>
<evidence type="ECO:0000256" key="14">
    <source>
        <dbReference type="ARBA" id="ARBA00038000"/>
    </source>
</evidence>
<dbReference type="PANTHER" id="PTHR43152">
    <property type="entry name" value="UVRABC SYSTEM PROTEIN A"/>
    <property type="match status" value="1"/>
</dbReference>
<evidence type="ECO:0000256" key="1">
    <source>
        <dbReference type="ARBA" id="ARBA00004496"/>
    </source>
</evidence>
<dbReference type="InterPro" id="IPR003593">
    <property type="entry name" value="AAA+_ATPase"/>
</dbReference>
<evidence type="ECO:0000256" key="2">
    <source>
        <dbReference type="ARBA" id="ARBA00022490"/>
    </source>
</evidence>
<evidence type="ECO:0000256" key="15">
    <source>
        <dbReference type="ARBA" id="ARBA00039316"/>
    </source>
</evidence>
<keyword evidence="5" id="KW-0547">Nucleotide-binding</keyword>
<dbReference type="InterPro" id="IPR041552">
    <property type="entry name" value="UvrA_DNA-bd"/>
</dbReference>
<keyword evidence="6" id="KW-0227">DNA damage</keyword>
<comment type="similarity">
    <text evidence="14">Belongs to the ABC transporter superfamily. UvrA family.</text>
</comment>
<reference evidence="18" key="1">
    <citation type="submission" date="2021-06" db="EMBL/GenBank/DDBJ databases">
        <title>44 bacteria genomes isolated from Dapeng, Shenzhen.</title>
        <authorList>
            <person name="Zheng W."/>
            <person name="Yu S."/>
            <person name="Huang Y."/>
        </authorList>
    </citation>
    <scope>NUCLEOTIDE SEQUENCE</scope>
    <source>
        <strain evidence="18">DP5N28-2</strain>
    </source>
</reference>
<evidence type="ECO:0000256" key="12">
    <source>
        <dbReference type="ARBA" id="ARBA00023125"/>
    </source>
</evidence>
<evidence type="ECO:0000256" key="6">
    <source>
        <dbReference type="ARBA" id="ARBA00022763"/>
    </source>
</evidence>
<evidence type="ECO:0000256" key="4">
    <source>
        <dbReference type="ARBA" id="ARBA00022737"/>
    </source>
</evidence>
<evidence type="ECO:0000256" key="9">
    <source>
        <dbReference type="ARBA" id="ARBA00022833"/>
    </source>
</evidence>
<evidence type="ECO:0000313" key="18">
    <source>
        <dbReference type="EMBL" id="MBY5956641.1"/>
    </source>
</evidence>
<accession>A0A953HUE0</accession>
<keyword evidence="9" id="KW-0862">Zinc</keyword>
<dbReference type="Pfam" id="PF17760">
    <property type="entry name" value="UvrA_inter"/>
    <property type="match status" value="1"/>
</dbReference>
<keyword evidence="7" id="KW-0228">DNA excision</keyword>
<evidence type="ECO:0000256" key="3">
    <source>
        <dbReference type="ARBA" id="ARBA00022723"/>
    </source>
</evidence>
<dbReference type="GO" id="GO:0005737">
    <property type="term" value="C:cytoplasm"/>
    <property type="evidence" value="ECO:0007669"/>
    <property type="project" value="UniProtKB-SubCell"/>
</dbReference>
<keyword evidence="3" id="KW-0479">Metal-binding</keyword>
<dbReference type="InterPro" id="IPR027417">
    <property type="entry name" value="P-loop_NTPase"/>
</dbReference>
<evidence type="ECO:0000259" key="17">
    <source>
        <dbReference type="PROSITE" id="PS50893"/>
    </source>
</evidence>
<dbReference type="SUPFAM" id="SSF52540">
    <property type="entry name" value="P-loop containing nucleoside triphosphate hydrolases"/>
    <property type="match status" value="2"/>
</dbReference>
<dbReference type="GO" id="GO:0009380">
    <property type="term" value="C:excinuclease repair complex"/>
    <property type="evidence" value="ECO:0007669"/>
    <property type="project" value="InterPro"/>
</dbReference>
<dbReference type="InterPro" id="IPR004602">
    <property type="entry name" value="UvrA"/>
</dbReference>
<evidence type="ECO:0000256" key="7">
    <source>
        <dbReference type="ARBA" id="ARBA00022769"/>
    </source>
</evidence>
<evidence type="ECO:0000313" key="19">
    <source>
        <dbReference type="Proteomes" id="UP000753961"/>
    </source>
</evidence>
<dbReference type="GO" id="GO:0005524">
    <property type="term" value="F:ATP binding"/>
    <property type="evidence" value="ECO:0007669"/>
    <property type="project" value="UniProtKB-KW"/>
</dbReference>
<keyword evidence="11" id="KW-0267">Excision nuclease</keyword>
<dbReference type="InterPro" id="IPR003439">
    <property type="entry name" value="ABC_transporter-like_ATP-bd"/>
</dbReference>
<dbReference type="GO" id="GO:0003677">
    <property type="term" value="F:DNA binding"/>
    <property type="evidence" value="ECO:0007669"/>
    <property type="project" value="UniProtKB-KW"/>
</dbReference>
<dbReference type="Gene3D" id="3.30.190.20">
    <property type="match status" value="1"/>
</dbReference>
<keyword evidence="4" id="KW-0677">Repeat</keyword>
<evidence type="ECO:0000256" key="5">
    <source>
        <dbReference type="ARBA" id="ARBA00022741"/>
    </source>
</evidence>
<dbReference type="Gene3D" id="1.10.8.280">
    <property type="entry name" value="ABC transporter ATPase domain-like"/>
    <property type="match status" value="1"/>
</dbReference>
<keyword evidence="10" id="KW-0067">ATP-binding</keyword>
<proteinExistence type="inferred from homology"/>
<dbReference type="PROSITE" id="PS50893">
    <property type="entry name" value="ABC_TRANSPORTER_2"/>
    <property type="match status" value="1"/>
</dbReference>
<dbReference type="EMBL" id="JAHVHU010000002">
    <property type="protein sequence ID" value="MBY5956641.1"/>
    <property type="molecule type" value="Genomic_DNA"/>
</dbReference>
<feature type="domain" description="ABC transporter" evidence="17">
    <location>
        <begin position="616"/>
        <end position="944"/>
    </location>
</feature>
<protein>
    <recommendedName>
        <fullName evidence="15">UvrABC system protein A</fullName>
    </recommendedName>
    <alternativeName>
        <fullName evidence="16">Excinuclease ABC subunit A</fullName>
    </alternativeName>
</protein>
<keyword evidence="13" id="KW-0234">DNA repair</keyword>
<dbReference type="GO" id="GO:0008270">
    <property type="term" value="F:zinc ion binding"/>
    <property type="evidence" value="ECO:0007669"/>
    <property type="project" value="UniProtKB-KW"/>
</dbReference>
<dbReference type="AlphaFoldDB" id="A0A953HUE0"/>